<dbReference type="Gene3D" id="2.30.30.60">
    <property type="match status" value="1"/>
</dbReference>
<evidence type="ECO:0000256" key="2">
    <source>
        <dbReference type="ARBA" id="ARBA00022475"/>
    </source>
</evidence>
<dbReference type="EMBL" id="VWXX01000025">
    <property type="protein sequence ID" value="KAA6184018.1"/>
    <property type="molecule type" value="Genomic_DNA"/>
</dbReference>
<dbReference type="SUPFAM" id="SSF82689">
    <property type="entry name" value="Mechanosensitive channel protein MscS (YggB), C-terminal domain"/>
    <property type="match status" value="1"/>
</dbReference>
<dbReference type="InterPro" id="IPR045275">
    <property type="entry name" value="MscS_archaea/bacteria_type"/>
</dbReference>
<dbReference type="CDD" id="cd00038">
    <property type="entry name" value="CAP_ED"/>
    <property type="match status" value="1"/>
</dbReference>
<dbReference type="InterPro" id="IPR018490">
    <property type="entry name" value="cNMP-bd_dom_sf"/>
</dbReference>
<evidence type="ECO:0000259" key="7">
    <source>
        <dbReference type="PROSITE" id="PS50042"/>
    </source>
</evidence>
<name>A0A5M8FGN0_9GAMM</name>
<dbReference type="SUPFAM" id="SSF50182">
    <property type="entry name" value="Sm-like ribonucleoproteins"/>
    <property type="match status" value="1"/>
</dbReference>
<accession>A0A5M8FGN0</accession>
<dbReference type="RefSeq" id="WP_150093987.1">
    <property type="nucleotide sequence ID" value="NZ_JBFUOH010000035.1"/>
</dbReference>
<dbReference type="InterPro" id="IPR011066">
    <property type="entry name" value="MscS_channel_C_sf"/>
</dbReference>
<dbReference type="Gene3D" id="3.30.70.100">
    <property type="match status" value="1"/>
</dbReference>
<feature type="transmembrane region" description="Helical" evidence="6">
    <location>
        <begin position="45"/>
        <end position="65"/>
    </location>
</feature>
<dbReference type="AlphaFoldDB" id="A0A5M8FGN0"/>
<dbReference type="InterPro" id="IPR010920">
    <property type="entry name" value="LSM_dom_sf"/>
</dbReference>
<dbReference type="Proteomes" id="UP000322981">
    <property type="component" value="Unassembled WGS sequence"/>
</dbReference>
<comment type="function">
    <text evidence="6">Mechanosensitive channel that participates in the regulation of osmotic pressure changes within the cell, opening in response to stretch forces in the membrane lipid bilayer, without the need for other proteins. Contributes to normal resistance to hypoosmotic shock. Forms an ion channel of 1.0 nanosiemens conductance with a slight preference for anions.</text>
</comment>
<sequence>MNPLIDGFVASHWHLLLGALVAFVLWQVAVRLLGDPPMSERFPRALAALDVLLLPSACLIAGGLLRLAGAGLAAPSFEAGLRGATWLAVYLALAWSLGHLLAVSLHQRAREAGTQRVPKLIVGLVYGVLLLFALGLFMWQRGYSFAGLWVSTGVAAAVLGLALQKTLNDLFSGIALGLEGPFKIGDWLELGNGTLGQVVDMNWRATHLRGWDNATHVIPNARLAGDAFKNLHGERHLYAPWYFVQIPADVDPRFATALLLDAAMRCESVLKFPNPVVRLADGASLPYRYMVWVHLKNYPAMFRAREELFREIHRGLQEAGIEIAPQVQEMRTRRARVMTAEPPTIALALKGLDLAANLTDDELARMASSSQYCHFNSGHVLVAEGAISDAFYIIAGGLVDTAVRLPDGTRKIVETLEPGKYFGLAAMLTPEPSFLEYVANTDVTLIRVDLDCVRDIVAARPELSDRLAAVVKARLDVAEAARAVSRRDARRLSLRDIRASVERRIRGTGRGGSDRRR</sequence>
<keyword evidence="5 6" id="KW-0472">Membrane</keyword>
<keyword evidence="6" id="KW-0407">Ion channel</keyword>
<dbReference type="PANTHER" id="PTHR30221">
    <property type="entry name" value="SMALL-CONDUCTANCE MECHANOSENSITIVE CHANNEL"/>
    <property type="match status" value="1"/>
</dbReference>
<keyword evidence="6" id="KW-0997">Cell inner membrane</keyword>
<proteinExistence type="inferred from homology"/>
<dbReference type="Pfam" id="PF00924">
    <property type="entry name" value="MS_channel_2nd"/>
    <property type="match status" value="1"/>
</dbReference>
<keyword evidence="9" id="KW-1185">Reference proteome</keyword>
<reference evidence="8 9" key="1">
    <citation type="submission" date="2019-09" db="EMBL/GenBank/DDBJ databases">
        <title>Whole-genome sequence of the purple sulfur bacterium Thiohalocapsa marina DSM 19078.</title>
        <authorList>
            <person name="Kyndt J.A."/>
            <person name="Meyer T.E."/>
        </authorList>
    </citation>
    <scope>NUCLEOTIDE SEQUENCE [LARGE SCALE GENOMIC DNA]</scope>
    <source>
        <strain evidence="8 9">DSM 19078</strain>
    </source>
</reference>
<evidence type="ECO:0000256" key="5">
    <source>
        <dbReference type="ARBA" id="ARBA00023136"/>
    </source>
</evidence>
<dbReference type="PANTHER" id="PTHR30221:SF1">
    <property type="entry name" value="SMALL-CONDUCTANCE MECHANOSENSITIVE CHANNEL"/>
    <property type="match status" value="1"/>
</dbReference>
<dbReference type="GO" id="GO:0008381">
    <property type="term" value="F:mechanosensitive monoatomic ion channel activity"/>
    <property type="evidence" value="ECO:0007669"/>
    <property type="project" value="InterPro"/>
</dbReference>
<gene>
    <name evidence="8" type="ORF">F2Q65_13770</name>
</gene>
<keyword evidence="6" id="KW-0406">Ion transport</keyword>
<evidence type="ECO:0000313" key="8">
    <source>
        <dbReference type="EMBL" id="KAA6184018.1"/>
    </source>
</evidence>
<comment type="caution">
    <text evidence="8">The sequence shown here is derived from an EMBL/GenBank/DDBJ whole genome shotgun (WGS) entry which is preliminary data.</text>
</comment>
<dbReference type="SMART" id="SM00100">
    <property type="entry name" value="cNMP"/>
    <property type="match status" value="1"/>
</dbReference>
<keyword evidence="2" id="KW-1003">Cell membrane</keyword>
<organism evidence="8 9">
    <name type="scientific">Thiohalocapsa marina</name>
    <dbReference type="NCBI Taxonomy" id="424902"/>
    <lineage>
        <taxon>Bacteria</taxon>
        <taxon>Pseudomonadati</taxon>
        <taxon>Pseudomonadota</taxon>
        <taxon>Gammaproteobacteria</taxon>
        <taxon>Chromatiales</taxon>
        <taxon>Chromatiaceae</taxon>
        <taxon>Thiohalocapsa</taxon>
    </lineage>
</organism>
<evidence type="ECO:0000256" key="4">
    <source>
        <dbReference type="ARBA" id="ARBA00022989"/>
    </source>
</evidence>
<dbReference type="InterPro" id="IPR000595">
    <property type="entry name" value="cNMP-bd_dom"/>
</dbReference>
<dbReference type="InterPro" id="IPR006685">
    <property type="entry name" value="MscS_channel_2nd"/>
</dbReference>
<comment type="subunit">
    <text evidence="6">Homoheptamer.</text>
</comment>
<dbReference type="OrthoDB" id="9775207at2"/>
<dbReference type="InterPro" id="IPR023408">
    <property type="entry name" value="MscS_beta-dom_sf"/>
</dbReference>
<evidence type="ECO:0000256" key="6">
    <source>
        <dbReference type="RuleBase" id="RU369025"/>
    </source>
</evidence>
<dbReference type="InterPro" id="IPR014710">
    <property type="entry name" value="RmlC-like_jellyroll"/>
</dbReference>
<dbReference type="Gene3D" id="1.10.287.1260">
    <property type="match status" value="1"/>
</dbReference>
<feature type="transmembrane region" description="Helical" evidence="6">
    <location>
        <begin position="117"/>
        <end position="139"/>
    </location>
</feature>
<keyword evidence="3 6" id="KW-0812">Transmembrane</keyword>
<protein>
    <recommendedName>
        <fullName evidence="6">Small-conductance mechanosensitive channel</fullName>
    </recommendedName>
</protein>
<keyword evidence="4 6" id="KW-1133">Transmembrane helix</keyword>
<dbReference type="SUPFAM" id="SSF51206">
    <property type="entry name" value="cAMP-binding domain-like"/>
    <property type="match status" value="1"/>
</dbReference>
<evidence type="ECO:0000256" key="3">
    <source>
        <dbReference type="ARBA" id="ARBA00022692"/>
    </source>
</evidence>
<dbReference type="PROSITE" id="PS50042">
    <property type="entry name" value="CNMP_BINDING_3"/>
    <property type="match status" value="1"/>
</dbReference>
<dbReference type="Pfam" id="PF00027">
    <property type="entry name" value="cNMP_binding"/>
    <property type="match status" value="1"/>
</dbReference>
<comment type="subcellular location">
    <subcellularLocation>
        <location evidence="6">Cell inner membrane</location>
        <topology evidence="6">Multi-pass membrane protein</topology>
    </subcellularLocation>
    <subcellularLocation>
        <location evidence="1">Cell membrane</location>
        <topology evidence="1">Multi-pass membrane protein</topology>
    </subcellularLocation>
</comment>
<keyword evidence="6" id="KW-0813">Transport</keyword>
<feature type="transmembrane region" description="Helical" evidence="6">
    <location>
        <begin position="85"/>
        <end position="105"/>
    </location>
</feature>
<evidence type="ECO:0000313" key="9">
    <source>
        <dbReference type="Proteomes" id="UP000322981"/>
    </source>
</evidence>
<evidence type="ECO:0000256" key="1">
    <source>
        <dbReference type="ARBA" id="ARBA00004651"/>
    </source>
</evidence>
<feature type="domain" description="Cyclic nucleotide-binding" evidence="7">
    <location>
        <begin position="354"/>
        <end position="474"/>
    </location>
</feature>
<comment type="similarity">
    <text evidence="6">Belongs to the MscS (TC 1.A.23) family.</text>
</comment>
<dbReference type="Gene3D" id="2.60.120.10">
    <property type="entry name" value="Jelly Rolls"/>
    <property type="match status" value="1"/>
</dbReference>
<feature type="transmembrane region" description="Helical" evidence="6">
    <location>
        <begin position="12"/>
        <end position="33"/>
    </location>
</feature>
<dbReference type="GO" id="GO:0005886">
    <property type="term" value="C:plasma membrane"/>
    <property type="evidence" value="ECO:0007669"/>
    <property type="project" value="UniProtKB-SubCell"/>
</dbReference>